<organism evidence="2 3">
    <name type="scientific">Enterococcus gallinarum</name>
    <dbReference type="NCBI Taxonomy" id="1353"/>
    <lineage>
        <taxon>Bacteria</taxon>
        <taxon>Bacillati</taxon>
        <taxon>Bacillota</taxon>
        <taxon>Bacilli</taxon>
        <taxon>Lactobacillales</taxon>
        <taxon>Enterococcaceae</taxon>
        <taxon>Enterococcus</taxon>
    </lineage>
</organism>
<dbReference type="RefSeq" id="WP_103299997.1">
    <property type="nucleotide sequence ID" value="NZ_CP078505.1"/>
</dbReference>
<keyword evidence="1" id="KW-0472">Membrane</keyword>
<reference evidence="2 3" key="1">
    <citation type="submission" date="2023-06" db="EMBL/GenBank/DDBJ databases">
        <title>Acute promotion of culturable opportunistic pathogens and persistent increase of antibiotic resistance following antibiotic exposure in mouse gut microbiota.</title>
        <authorList>
            <person name="Li L."/>
            <person name="Wang B."/>
            <person name="Sun Y."/>
            <person name="Wang M."/>
            <person name="Xu H."/>
        </authorList>
    </citation>
    <scope>NUCLEOTIDE SEQUENCE [LARGE SCALE GENOMIC DNA]</scope>
    <source>
        <strain evidence="2 3">CRI2_2</strain>
    </source>
</reference>
<evidence type="ECO:0000256" key="1">
    <source>
        <dbReference type="SAM" id="Phobius"/>
    </source>
</evidence>
<sequence length="111" mass="11908">MEALQDALLNLLIVVVGLVAAFIGQKGSEYLKKKGVLAQLESKKNYVAIVVSAVQQVYAEANGDAKLQEAKAQLVDLFSKNGIKFTEEELNLLIESAVKGMKDGVDQGVAE</sequence>
<evidence type="ECO:0000313" key="2">
    <source>
        <dbReference type="EMBL" id="MDL4935954.1"/>
    </source>
</evidence>
<dbReference type="Proteomes" id="UP001241571">
    <property type="component" value="Unassembled WGS sequence"/>
</dbReference>
<keyword evidence="1" id="KW-0812">Transmembrane</keyword>
<name>A0ABD4ZT96_ENTGA</name>
<accession>A0ABD4ZT96</accession>
<feature type="transmembrane region" description="Helical" evidence="1">
    <location>
        <begin position="6"/>
        <end position="24"/>
    </location>
</feature>
<evidence type="ECO:0000313" key="3">
    <source>
        <dbReference type="Proteomes" id="UP001241571"/>
    </source>
</evidence>
<dbReference type="EMBL" id="JASUBT010000005">
    <property type="protein sequence ID" value="MDL4935954.1"/>
    <property type="molecule type" value="Genomic_DNA"/>
</dbReference>
<dbReference type="InterPro" id="IPR010026">
    <property type="entry name" value="Phage_holin_LL-H"/>
</dbReference>
<dbReference type="AlphaFoldDB" id="A0ABD4ZT96"/>
<dbReference type="Pfam" id="PF09682">
    <property type="entry name" value="Phage_holin_6_1"/>
    <property type="match status" value="1"/>
</dbReference>
<keyword evidence="1" id="KW-1133">Transmembrane helix</keyword>
<gene>
    <name evidence="2" type="ORF">QRX88_09530</name>
</gene>
<proteinExistence type="predicted"/>
<protein>
    <submittedName>
        <fullName evidence="2">Phage holin, LLH family</fullName>
    </submittedName>
</protein>
<comment type="caution">
    <text evidence="2">The sequence shown here is derived from an EMBL/GenBank/DDBJ whole genome shotgun (WGS) entry which is preliminary data.</text>
</comment>